<keyword evidence="2" id="KW-1185">Reference proteome</keyword>
<sequence length="1204" mass="119995">VTAGDLTVNAGTNAGNGIAASGNVLLKANGTSSDLNLNANVTSSAGHISLNAAQDVLLSATLNTTGTDKTVDVLAANNVTMSNGATITTNNSDARLEATSGNITTEIVNLGTGSLNLIAGTDILDIDDSSLITANGLTMTAVGAIGSATNTLNTTVGTLVASATNGSVYVTDTDDLIVGNVTSSNDVAFVTSGALTMADNAMITANNLSLSAGAAIGSATNAMTTTVETLTASAGAGSVFVTETDGLTLGEVTSTNGDVTLTTTAGNLVLDQAVTANAVNLVSGASIVDAGTNGLITADTLTMTAVGAIGSATNTLNTTVDTLIASATNGSVYVTDTDDLIVGNVTSSNEDVVLAASGALTMADNAMITANNLSLSAGAAIGSATNAMTTTVETLTASAGAGSVFVTETDGLTLGEVTSTNGDVTLTTTAGNLVLDQAVTANAVNLVSGASIVDAGTNGLITADTLTMTAVGAIGSATNTLNTTVGTLIASATNGSVYVTDTDDLIVGNVTSSNDVALVTSGALTMADNAMITANNLSLSAGAAIGSATSAMTTTVETLTASAGSGSLFVTETDGLTLGEVTSTSGDVTLTTTAGNLVLDQAVTANAVNLVSGASIVDAGTNGLITADTLTMTTQEAIGSATNTLNTTVGTLVASATNGSVYVTDTDDLIVGNVTSSNDVALVTSGALTMANNAMITADNLTMTAGTSIGSATNAMTTTVETLTASAGAGSVFVTETDSVRLASITATDNAVNVTAASDITIDRVIAKSVSLVSSAGSILSGSTSTANVTATDLNLQSGANLGTATANLTTDVDVIEVLSGGGVYITEANDVRINRVADNAGVTGNNGNFAFTTTAGDIAFSDGVVINGSGDIRLEAGNGTLLGEDLAISTSGNVEMIADALTLGNVEATNVSLTAKKTDIAFSQIKADETATLLAAGKLLSVADDSVETNVTASTFNVSSKGHALDLVNNGFITAVANVSDDLITVKADVLVNKGTFGDAQRITSGQDSYITSNNDAEKAIYAQFVSQNPSAQYGSMVEDTLSEGQMEQSLIGFESLNNANNSQQNDVENSLLSRLQDENRAALADQQNGVDDFVYISRTEANAGNRSESNGASEAKTQIEQQLEASILRGSSQTAGANNGLTFGGDVDQGRPSMSPIQTLMSDLVNTNGNRQIDILGNTTADYLFFYSTDDNDEESILESIL</sequence>
<accession>A0ABS5HD02</accession>
<organism evidence="1 2">
    <name type="scientific">Marinomonas vulgaris</name>
    <dbReference type="NCBI Taxonomy" id="2823372"/>
    <lineage>
        <taxon>Bacteria</taxon>
        <taxon>Pseudomonadati</taxon>
        <taxon>Pseudomonadota</taxon>
        <taxon>Gammaproteobacteria</taxon>
        <taxon>Oceanospirillales</taxon>
        <taxon>Oceanospirillaceae</taxon>
        <taxon>Marinomonas</taxon>
    </lineage>
</organism>
<feature type="non-terminal residue" evidence="1">
    <location>
        <position position="1"/>
    </location>
</feature>
<gene>
    <name evidence="1" type="ORF">J9B83_11365</name>
</gene>
<evidence type="ECO:0000313" key="1">
    <source>
        <dbReference type="EMBL" id="MBR7889540.1"/>
    </source>
</evidence>
<protein>
    <submittedName>
        <fullName evidence="1">Uncharacterized protein</fullName>
    </submittedName>
</protein>
<proteinExistence type="predicted"/>
<dbReference type="RefSeq" id="WP_211536867.1">
    <property type="nucleotide sequence ID" value="NZ_JAGSSV010000015.1"/>
</dbReference>
<comment type="caution">
    <text evidence="1">The sequence shown here is derived from an EMBL/GenBank/DDBJ whole genome shotgun (WGS) entry which is preliminary data.</text>
</comment>
<dbReference type="Proteomes" id="UP000679722">
    <property type="component" value="Unassembled WGS sequence"/>
</dbReference>
<evidence type="ECO:0000313" key="2">
    <source>
        <dbReference type="Proteomes" id="UP000679722"/>
    </source>
</evidence>
<dbReference type="EMBL" id="JAGSSV010000015">
    <property type="protein sequence ID" value="MBR7889540.1"/>
    <property type="molecule type" value="Genomic_DNA"/>
</dbReference>
<name>A0ABS5HD02_9GAMM</name>
<reference evidence="2" key="1">
    <citation type="submission" date="2023-07" db="EMBL/GenBank/DDBJ databases">
        <title>Marinomonas vulgaris A79, complete genome.</title>
        <authorList>
            <person name="Ying J.-J."/>
        </authorList>
    </citation>
    <scope>NUCLEOTIDE SEQUENCE [LARGE SCALE GENOMIC DNA]</scope>
    <source>
        <strain evidence="2">A79</strain>
    </source>
</reference>